<keyword evidence="2" id="KW-0808">Transferase</keyword>
<dbReference type="EMBL" id="AOJI01000002">
    <property type="protein sequence ID" value="EMA70645.1"/>
    <property type="molecule type" value="Genomic_DNA"/>
</dbReference>
<feature type="domain" description="Glycosyltransferase subfamily 4-like N-terminal" evidence="1">
    <location>
        <begin position="15"/>
        <end position="143"/>
    </location>
</feature>
<dbReference type="SUPFAM" id="SSF53756">
    <property type="entry name" value="UDP-Glycosyltransferase/glycogen phosphorylase"/>
    <property type="match status" value="1"/>
</dbReference>
<dbReference type="PATRIC" id="fig|1230454.4.peg.23"/>
<dbReference type="GO" id="GO:0016740">
    <property type="term" value="F:transferase activity"/>
    <property type="evidence" value="ECO:0007669"/>
    <property type="project" value="UniProtKB-KW"/>
</dbReference>
<dbReference type="OrthoDB" id="193395at2157"/>
<evidence type="ECO:0000313" key="3">
    <source>
        <dbReference type="Proteomes" id="UP000011575"/>
    </source>
</evidence>
<evidence type="ECO:0000259" key="1">
    <source>
        <dbReference type="Pfam" id="PF13439"/>
    </source>
</evidence>
<sequence>MRVLNLVTNDQSRFFQQQVEGLEAVGVECTTVAVPGYRDYDGDNVDGRGPIDYLRLLPPTLRRSFGEYDLIHANFGLTAPAAVLQPNLPVVVSLWGTDLMGKYGWVSKIFAARADEVVVMSDEMADEFGRPCHVIPHGVNLDRFAPQSTAEARRDLGWDEGVHQVLFPYPPGRGVKNYPRAARVVEAASEALDGEVRLQTVSGVPHERMPTYMNAADALLLTSEREGSPNSVKEAMACNLPVVSTDVGDVRERLSGVSPSAVCTTDDGLTDALVDVLERETRSNGRDVVREVSVTRTRDRLHAVYQQVCGE</sequence>
<reference evidence="2 3" key="1">
    <citation type="journal article" date="2014" name="PLoS Genet.">
        <title>Phylogenetically driven sequencing of extremely halophilic archaea reveals strategies for static and dynamic osmo-response.</title>
        <authorList>
            <person name="Becker E.A."/>
            <person name="Seitzer P.M."/>
            <person name="Tritt A."/>
            <person name="Larsen D."/>
            <person name="Krusor M."/>
            <person name="Yao A.I."/>
            <person name="Wu D."/>
            <person name="Madern D."/>
            <person name="Eisen J.A."/>
            <person name="Darling A.E."/>
            <person name="Facciotti M.T."/>
        </authorList>
    </citation>
    <scope>NUCLEOTIDE SEQUENCE [LARGE SCALE GENOMIC DNA]</scope>
    <source>
        <strain evidence="2 3">JCM 13560</strain>
    </source>
</reference>
<comment type="caution">
    <text evidence="2">The sequence shown here is derived from an EMBL/GenBank/DDBJ whole genome shotgun (WGS) entry which is preliminary data.</text>
</comment>
<evidence type="ECO:0000313" key="2">
    <source>
        <dbReference type="EMBL" id="EMA70645.1"/>
    </source>
</evidence>
<dbReference type="Pfam" id="PF13692">
    <property type="entry name" value="Glyco_trans_1_4"/>
    <property type="match status" value="1"/>
</dbReference>
<accession>M0PP50</accession>
<dbReference type="RefSeq" id="WP_007997533.1">
    <property type="nucleotide sequence ID" value="NZ_AOJI01000002.1"/>
</dbReference>
<dbReference type="PANTHER" id="PTHR12526">
    <property type="entry name" value="GLYCOSYLTRANSFERASE"/>
    <property type="match status" value="1"/>
</dbReference>
<gene>
    <name evidence="2" type="ORF">C461_00112</name>
</gene>
<keyword evidence="3" id="KW-1185">Reference proteome</keyword>
<dbReference type="InterPro" id="IPR028098">
    <property type="entry name" value="Glyco_trans_4-like_N"/>
</dbReference>
<dbReference type="STRING" id="1230454.C461_00112"/>
<dbReference type="CDD" id="cd03801">
    <property type="entry name" value="GT4_PimA-like"/>
    <property type="match status" value="1"/>
</dbReference>
<proteinExistence type="predicted"/>
<dbReference type="AlphaFoldDB" id="M0PP50"/>
<dbReference type="Pfam" id="PF13439">
    <property type="entry name" value="Glyco_transf_4"/>
    <property type="match status" value="1"/>
</dbReference>
<protein>
    <submittedName>
        <fullName evidence="2">Glycosyltransferase-like protein</fullName>
    </submittedName>
</protein>
<dbReference type="Proteomes" id="UP000011575">
    <property type="component" value="Unassembled WGS sequence"/>
</dbReference>
<organism evidence="2 3">
    <name type="scientific">Halorubrum aidingense JCM 13560</name>
    <dbReference type="NCBI Taxonomy" id="1230454"/>
    <lineage>
        <taxon>Archaea</taxon>
        <taxon>Methanobacteriati</taxon>
        <taxon>Methanobacteriota</taxon>
        <taxon>Stenosarchaea group</taxon>
        <taxon>Halobacteria</taxon>
        <taxon>Halobacteriales</taxon>
        <taxon>Haloferacaceae</taxon>
        <taxon>Halorubrum</taxon>
    </lineage>
</organism>
<name>M0PP50_9EURY</name>
<dbReference type="Gene3D" id="3.40.50.2000">
    <property type="entry name" value="Glycogen Phosphorylase B"/>
    <property type="match status" value="2"/>
</dbReference>